<protein>
    <submittedName>
        <fullName evidence="1">Uncharacterized protein</fullName>
    </submittedName>
</protein>
<dbReference type="EMBL" id="LAZR01000329">
    <property type="protein sequence ID" value="KKN74304.1"/>
    <property type="molecule type" value="Genomic_DNA"/>
</dbReference>
<accession>A0A0F9T572</accession>
<reference evidence="1" key="1">
    <citation type="journal article" date="2015" name="Nature">
        <title>Complex archaea that bridge the gap between prokaryotes and eukaryotes.</title>
        <authorList>
            <person name="Spang A."/>
            <person name="Saw J.H."/>
            <person name="Jorgensen S.L."/>
            <person name="Zaremba-Niedzwiedzka K."/>
            <person name="Martijn J."/>
            <person name="Lind A.E."/>
            <person name="van Eijk R."/>
            <person name="Schleper C."/>
            <person name="Guy L."/>
            <person name="Ettema T.J."/>
        </authorList>
    </citation>
    <scope>NUCLEOTIDE SEQUENCE</scope>
</reference>
<dbReference type="AlphaFoldDB" id="A0A0F9T572"/>
<sequence>MISSGETAKATTDDTVVALLAAIPDVIFRHIMVLNEGANPGFFQIGAGGPFIRVAAGSFEFFDGGDIQIDNQVVNIKRPAGGPNMAGVFGFAW</sequence>
<name>A0A0F9T572_9ZZZZ</name>
<gene>
    <name evidence="1" type="ORF">LCGC14_0392430</name>
</gene>
<proteinExistence type="predicted"/>
<organism evidence="1">
    <name type="scientific">marine sediment metagenome</name>
    <dbReference type="NCBI Taxonomy" id="412755"/>
    <lineage>
        <taxon>unclassified sequences</taxon>
        <taxon>metagenomes</taxon>
        <taxon>ecological metagenomes</taxon>
    </lineage>
</organism>
<comment type="caution">
    <text evidence="1">The sequence shown here is derived from an EMBL/GenBank/DDBJ whole genome shotgun (WGS) entry which is preliminary data.</text>
</comment>
<evidence type="ECO:0000313" key="1">
    <source>
        <dbReference type="EMBL" id="KKN74304.1"/>
    </source>
</evidence>